<evidence type="ECO:0000313" key="4">
    <source>
        <dbReference type="Proteomes" id="UP000005104"/>
    </source>
</evidence>
<feature type="chain" id="PRO_5039308327" description="Carbohydrate-binding domain-containing protein" evidence="2">
    <location>
        <begin position="20"/>
        <end position="627"/>
    </location>
</feature>
<dbReference type="eggNOG" id="ENOG502Z8AD">
    <property type="taxonomic scope" value="Bacteria"/>
</dbReference>
<evidence type="ECO:0008006" key="5">
    <source>
        <dbReference type="Google" id="ProtNLM"/>
    </source>
</evidence>
<evidence type="ECO:0000256" key="2">
    <source>
        <dbReference type="SAM" id="SignalP"/>
    </source>
</evidence>
<organism evidence="3 4">
    <name type="scientific">Desulfosporosinus youngiae DSM 17734</name>
    <dbReference type="NCBI Taxonomy" id="768710"/>
    <lineage>
        <taxon>Bacteria</taxon>
        <taxon>Bacillati</taxon>
        <taxon>Bacillota</taxon>
        <taxon>Clostridia</taxon>
        <taxon>Eubacteriales</taxon>
        <taxon>Desulfitobacteriaceae</taxon>
        <taxon>Desulfosporosinus</taxon>
    </lineage>
</organism>
<feature type="region of interest" description="Disordered" evidence="1">
    <location>
        <begin position="575"/>
        <end position="627"/>
    </location>
</feature>
<feature type="compositionally biased region" description="Low complexity" evidence="1">
    <location>
        <begin position="607"/>
        <end position="621"/>
    </location>
</feature>
<dbReference type="RefSeq" id="WP_007785992.1">
    <property type="nucleotide sequence ID" value="NZ_CM001441.1"/>
</dbReference>
<evidence type="ECO:0000313" key="3">
    <source>
        <dbReference type="EMBL" id="EHQ91183.1"/>
    </source>
</evidence>
<name>H5XXH7_9FIRM</name>
<gene>
    <name evidence="3" type="ORF">DesyoDRAFT_4226</name>
</gene>
<sequence length="627" mass="63450">MKKLLGIMLSLTLLTTGLAGCASTKESLNAESPSPSAAIAINAISVNYDSDDYYFDWKNVSYKTIGLNGSSVTVMGDGLAAEGSSVTISASGVYEISGTLTDGSIIVDVNKDTDDETVFLVLNGAAINSQTSAPIYIKGAKKAVILLEDNTKNSVLGGSGNLVNADNEPSAAIFSKADLTITGSGSLTVTGDYNDGITSKDDLKITDGTLIVNAKSDGIVGKDSLSVKNGSITITAGKDGLRSTNETDEGKGTVVLQNGQFTITAANDAIQAFKQVQIEDGTFNLNSGGGYPGKSISSGSNDFGLGGRPGQNPQATTASTVSTEEESKKGLKAGQGILINGGTINVSSYEDSIHSNQDIALNGGNLTLQSGDDGVHADNNLVINNGELFIKNSYESLEGLNITINGGKINAASTDDGINVNNREGVLTITGGEIALNANGDGIDSNGSINMTGGTVYVDGPSANGNGAIDYDNGFTISGGTLVASGSSGMAQGPSSNTQPSILMSYSSTQAAGTTITLKDKDGNSVVTYTPTKDYSSVAISAPKLAVGSTYTLYSGNTKLVDAALSDSITYLSESGVTSKPQNSGPGGGGAGGRRPGGAGDMPDGKMPSGGMPPNEGGMPPAERLPE</sequence>
<dbReference type="AlphaFoldDB" id="H5XXH7"/>
<dbReference type="HOGENOM" id="CLU_021406_1_1_9"/>
<dbReference type="OrthoDB" id="9812829at2"/>
<dbReference type="EMBL" id="CM001441">
    <property type="protein sequence ID" value="EHQ91183.1"/>
    <property type="molecule type" value="Genomic_DNA"/>
</dbReference>
<feature type="compositionally biased region" description="Polar residues" evidence="1">
    <location>
        <begin position="575"/>
        <end position="584"/>
    </location>
</feature>
<feature type="signal peptide" evidence="2">
    <location>
        <begin position="1"/>
        <end position="19"/>
    </location>
</feature>
<dbReference type="Pfam" id="PF14262">
    <property type="entry name" value="Cthe_2159"/>
    <property type="match status" value="1"/>
</dbReference>
<dbReference type="PROSITE" id="PS51257">
    <property type="entry name" value="PROKAR_LIPOPROTEIN"/>
    <property type="match status" value="1"/>
</dbReference>
<keyword evidence="4" id="KW-1185">Reference proteome</keyword>
<keyword evidence="2" id="KW-0732">Signal</keyword>
<dbReference type="InterPro" id="IPR025584">
    <property type="entry name" value="Cthe_2159"/>
</dbReference>
<reference evidence="3 4" key="1">
    <citation type="submission" date="2011-11" db="EMBL/GenBank/DDBJ databases">
        <title>The Noncontiguous Finished genome of Desulfosporosinus youngiae DSM 17734.</title>
        <authorList>
            <consortium name="US DOE Joint Genome Institute (JGI-PGF)"/>
            <person name="Lucas S."/>
            <person name="Han J."/>
            <person name="Lapidus A."/>
            <person name="Cheng J.-F."/>
            <person name="Goodwin L."/>
            <person name="Pitluck S."/>
            <person name="Peters L."/>
            <person name="Ovchinnikova G."/>
            <person name="Lu M."/>
            <person name="Land M.L."/>
            <person name="Hauser L."/>
            <person name="Pester M."/>
            <person name="Spring S."/>
            <person name="Ollivier B."/>
            <person name="Rattei T."/>
            <person name="Klenk H.-P."/>
            <person name="Wagner M."/>
            <person name="Loy A."/>
            <person name="Woyke T.J."/>
        </authorList>
    </citation>
    <scope>NUCLEOTIDE SEQUENCE [LARGE SCALE GENOMIC DNA]</scope>
    <source>
        <strain evidence="3 4">DSM 17734</strain>
    </source>
</reference>
<proteinExistence type="predicted"/>
<dbReference type="Proteomes" id="UP000005104">
    <property type="component" value="Chromosome"/>
</dbReference>
<protein>
    <recommendedName>
        <fullName evidence="5">Carbohydrate-binding domain-containing protein</fullName>
    </recommendedName>
</protein>
<feature type="region of interest" description="Disordered" evidence="1">
    <location>
        <begin position="296"/>
        <end position="327"/>
    </location>
</feature>
<feature type="compositionally biased region" description="Gly residues" evidence="1">
    <location>
        <begin position="585"/>
        <end position="600"/>
    </location>
</feature>
<evidence type="ECO:0000256" key="1">
    <source>
        <dbReference type="SAM" id="MobiDB-lite"/>
    </source>
</evidence>
<accession>H5XXH7</accession>
<dbReference type="STRING" id="768710.DesyoDRAFT_4226"/>